<evidence type="ECO:0000313" key="3">
    <source>
        <dbReference type="Proteomes" id="UP000324222"/>
    </source>
</evidence>
<evidence type="ECO:0000313" key="2">
    <source>
        <dbReference type="EMBL" id="MPC76813.1"/>
    </source>
</evidence>
<proteinExistence type="predicted"/>
<keyword evidence="3" id="KW-1185">Reference proteome</keyword>
<accession>A0A5B7I3H0</accession>
<comment type="caution">
    <text evidence="2">The sequence shown here is derived from an EMBL/GenBank/DDBJ whole genome shotgun (WGS) entry which is preliminary data.</text>
</comment>
<protein>
    <submittedName>
        <fullName evidence="2">Uncharacterized protein</fullName>
    </submittedName>
</protein>
<gene>
    <name evidence="2" type="ORF">E2C01_071245</name>
</gene>
<dbReference type="Proteomes" id="UP000324222">
    <property type="component" value="Unassembled WGS sequence"/>
</dbReference>
<organism evidence="2 3">
    <name type="scientific">Portunus trituberculatus</name>
    <name type="common">Swimming crab</name>
    <name type="synonym">Neptunus trituberculatus</name>
    <dbReference type="NCBI Taxonomy" id="210409"/>
    <lineage>
        <taxon>Eukaryota</taxon>
        <taxon>Metazoa</taxon>
        <taxon>Ecdysozoa</taxon>
        <taxon>Arthropoda</taxon>
        <taxon>Crustacea</taxon>
        <taxon>Multicrustacea</taxon>
        <taxon>Malacostraca</taxon>
        <taxon>Eumalacostraca</taxon>
        <taxon>Eucarida</taxon>
        <taxon>Decapoda</taxon>
        <taxon>Pleocyemata</taxon>
        <taxon>Brachyura</taxon>
        <taxon>Eubrachyura</taxon>
        <taxon>Portunoidea</taxon>
        <taxon>Portunidae</taxon>
        <taxon>Portuninae</taxon>
        <taxon>Portunus</taxon>
    </lineage>
</organism>
<evidence type="ECO:0000256" key="1">
    <source>
        <dbReference type="SAM" id="MobiDB-lite"/>
    </source>
</evidence>
<name>A0A5B7I3H0_PORTR</name>
<sequence length="96" mass="11291">MGQNCKADIAIGGPLTTNGKSLMRVRFKELWNKIQEFKLFHQELEEKWSNADIDARTKENKDNMFHNMMLQHRNSTTRANQQKIINFNDSHVDIQT</sequence>
<dbReference type="EMBL" id="VSRR010044287">
    <property type="protein sequence ID" value="MPC76813.1"/>
    <property type="molecule type" value="Genomic_DNA"/>
</dbReference>
<dbReference type="AlphaFoldDB" id="A0A5B7I3H0"/>
<reference evidence="2 3" key="1">
    <citation type="submission" date="2019-05" db="EMBL/GenBank/DDBJ databases">
        <title>Another draft genome of Portunus trituberculatus and its Hox gene families provides insights of decapod evolution.</title>
        <authorList>
            <person name="Jeong J.-H."/>
            <person name="Song I."/>
            <person name="Kim S."/>
            <person name="Choi T."/>
            <person name="Kim D."/>
            <person name="Ryu S."/>
            <person name="Kim W."/>
        </authorList>
    </citation>
    <scope>NUCLEOTIDE SEQUENCE [LARGE SCALE GENOMIC DNA]</scope>
    <source>
        <tissue evidence="2">Muscle</tissue>
    </source>
</reference>
<feature type="region of interest" description="Disordered" evidence="1">
    <location>
        <begin position="74"/>
        <end position="96"/>
    </location>
</feature>